<evidence type="ECO:0000256" key="7">
    <source>
        <dbReference type="ARBA" id="ARBA00043224"/>
    </source>
</evidence>
<evidence type="ECO:0000256" key="2">
    <source>
        <dbReference type="ARBA" id="ARBA00022642"/>
    </source>
</evidence>
<dbReference type="InterPro" id="IPR000868">
    <property type="entry name" value="Isochorismatase-like_dom"/>
</dbReference>
<dbReference type="GO" id="GO:0046872">
    <property type="term" value="F:metal ion binding"/>
    <property type="evidence" value="ECO:0007669"/>
    <property type="project" value="UniProtKB-KW"/>
</dbReference>
<dbReference type="RefSeq" id="WP_091364271.1">
    <property type="nucleotide sequence ID" value="NZ_FMXA01000009.1"/>
</dbReference>
<evidence type="ECO:0000256" key="3">
    <source>
        <dbReference type="ARBA" id="ARBA00022723"/>
    </source>
</evidence>
<dbReference type="InterPro" id="IPR052347">
    <property type="entry name" value="Isochorismatase_Nicotinamidase"/>
</dbReference>
<keyword evidence="10" id="KW-1185">Reference proteome</keyword>
<evidence type="ECO:0000256" key="4">
    <source>
        <dbReference type="ARBA" id="ARBA00022801"/>
    </source>
</evidence>
<dbReference type="EMBL" id="FMXA01000009">
    <property type="protein sequence ID" value="SDA49367.1"/>
    <property type="molecule type" value="Genomic_DNA"/>
</dbReference>
<evidence type="ECO:0000256" key="5">
    <source>
        <dbReference type="ARBA" id="ARBA00037900"/>
    </source>
</evidence>
<accession>A0A1G5VVU6</accession>
<dbReference type="GO" id="GO:0019363">
    <property type="term" value="P:pyridine nucleotide biosynthetic process"/>
    <property type="evidence" value="ECO:0007669"/>
    <property type="project" value="UniProtKB-KW"/>
</dbReference>
<dbReference type="OrthoDB" id="9796485at2"/>
<dbReference type="Gene3D" id="3.40.50.850">
    <property type="entry name" value="Isochorismatase-like"/>
    <property type="match status" value="1"/>
</dbReference>
<evidence type="ECO:0000313" key="9">
    <source>
        <dbReference type="EMBL" id="SDA49367.1"/>
    </source>
</evidence>
<dbReference type="Proteomes" id="UP000199689">
    <property type="component" value="Unassembled WGS sequence"/>
</dbReference>
<proteinExistence type="inferred from homology"/>
<keyword evidence="3" id="KW-0479">Metal-binding</keyword>
<dbReference type="PANTHER" id="PTHR11080:SF2">
    <property type="entry name" value="LD05707P"/>
    <property type="match status" value="1"/>
</dbReference>
<keyword evidence="2" id="KW-0662">Pyridine nucleotide biosynthesis</keyword>
<name>A0A1G5VVU6_9FIRM</name>
<evidence type="ECO:0000259" key="8">
    <source>
        <dbReference type="Pfam" id="PF00857"/>
    </source>
</evidence>
<dbReference type="GeneID" id="87755913"/>
<keyword evidence="4" id="KW-0378">Hydrolase</keyword>
<dbReference type="AlphaFoldDB" id="A0A1G5VVU6"/>
<comment type="similarity">
    <text evidence="1">Belongs to the isochorismatase family.</text>
</comment>
<evidence type="ECO:0000313" key="10">
    <source>
        <dbReference type="Proteomes" id="UP000199689"/>
    </source>
</evidence>
<dbReference type="InterPro" id="IPR036380">
    <property type="entry name" value="Isochorismatase-like_sf"/>
</dbReference>
<evidence type="ECO:0000256" key="1">
    <source>
        <dbReference type="ARBA" id="ARBA00006336"/>
    </source>
</evidence>
<dbReference type="STRING" id="209880.SAMN02910343_00886"/>
<sequence>MDSLVIVDCQYDFIDGTLACKHSHEAVEAIIHFLNTHEVKALYTSDWHRPSNQSFKRNGGIWPDHCVQGTKGAELDSEFSKVEKEENRPVAANRYLKGIADDHEEYSAFLGKTAAGEVLKDAVSPHVYVAGIASEFCVRETVLSLLKAGHTVTLLEDGLGYVDQQAHEKNLSDLKARGVNSI</sequence>
<feature type="domain" description="Isochorismatase-like" evidence="8">
    <location>
        <begin position="4"/>
        <end position="179"/>
    </location>
</feature>
<dbReference type="PANTHER" id="PTHR11080">
    <property type="entry name" value="PYRAZINAMIDASE/NICOTINAMIDASE"/>
    <property type="match status" value="1"/>
</dbReference>
<gene>
    <name evidence="9" type="ORF">SAMN02910343_00886</name>
</gene>
<comment type="pathway">
    <text evidence="5">Cofactor biosynthesis; nicotinate biosynthesis; nicotinate from nicotinamide: step 1/1.</text>
</comment>
<protein>
    <recommendedName>
        <fullName evidence="6">nicotinamidase</fullName>
        <ecNumber evidence="6">3.5.1.19</ecNumber>
    </recommendedName>
    <alternativeName>
        <fullName evidence="7">Nicotinamide deamidase</fullName>
    </alternativeName>
</protein>
<organism evidence="9 10">
    <name type="scientific">Allisonella histaminiformans</name>
    <dbReference type="NCBI Taxonomy" id="209880"/>
    <lineage>
        <taxon>Bacteria</taxon>
        <taxon>Bacillati</taxon>
        <taxon>Bacillota</taxon>
        <taxon>Negativicutes</taxon>
        <taxon>Veillonellales</taxon>
        <taxon>Veillonellaceae</taxon>
        <taxon>Allisonella</taxon>
    </lineage>
</organism>
<reference evidence="9 10" key="1">
    <citation type="submission" date="2016-10" db="EMBL/GenBank/DDBJ databases">
        <authorList>
            <person name="de Groot N.N."/>
        </authorList>
    </citation>
    <scope>NUCLEOTIDE SEQUENCE [LARGE SCALE GENOMIC DNA]</scope>
    <source>
        <strain evidence="9 10">DSM 15230</strain>
    </source>
</reference>
<dbReference type="GO" id="GO:0008936">
    <property type="term" value="F:nicotinamidase activity"/>
    <property type="evidence" value="ECO:0007669"/>
    <property type="project" value="UniProtKB-EC"/>
</dbReference>
<dbReference type="SUPFAM" id="SSF52499">
    <property type="entry name" value="Isochorismatase-like hydrolases"/>
    <property type="match status" value="1"/>
</dbReference>
<evidence type="ECO:0000256" key="6">
    <source>
        <dbReference type="ARBA" id="ARBA00039017"/>
    </source>
</evidence>
<dbReference type="Pfam" id="PF00857">
    <property type="entry name" value="Isochorismatase"/>
    <property type="match status" value="1"/>
</dbReference>
<dbReference type="EC" id="3.5.1.19" evidence="6"/>